<protein>
    <submittedName>
        <fullName evidence="2">Uncharacterized protein</fullName>
    </submittedName>
</protein>
<dbReference type="EMBL" id="MN740678">
    <property type="protein sequence ID" value="QHS80383.1"/>
    <property type="molecule type" value="Genomic_DNA"/>
</dbReference>
<keyword evidence="1" id="KW-0472">Membrane</keyword>
<name>A0A6C0ALL9_9ZZZZ</name>
<evidence type="ECO:0000256" key="1">
    <source>
        <dbReference type="SAM" id="Phobius"/>
    </source>
</evidence>
<accession>A0A6C0ALL9</accession>
<sequence>MEMSIFITALCVSIIYLLMKFLEMRVIEKANKPLKLLARDTLLVYLSVLTGHFILIQLSPMTNTGTVPQVFTAEPDF</sequence>
<keyword evidence="1" id="KW-1133">Transmembrane helix</keyword>
<dbReference type="AlphaFoldDB" id="A0A6C0ALL9"/>
<keyword evidence="1" id="KW-0812">Transmembrane</keyword>
<proteinExistence type="predicted"/>
<feature type="transmembrane region" description="Helical" evidence="1">
    <location>
        <begin position="6"/>
        <end position="22"/>
    </location>
</feature>
<reference evidence="2" key="1">
    <citation type="journal article" date="2020" name="Nature">
        <title>Giant virus diversity and host interactions through global metagenomics.</title>
        <authorList>
            <person name="Schulz F."/>
            <person name="Roux S."/>
            <person name="Paez-Espino D."/>
            <person name="Jungbluth S."/>
            <person name="Walsh D.A."/>
            <person name="Denef V.J."/>
            <person name="McMahon K.D."/>
            <person name="Konstantinidis K.T."/>
            <person name="Eloe-Fadrosh E.A."/>
            <person name="Kyrpides N.C."/>
            <person name="Woyke T."/>
        </authorList>
    </citation>
    <scope>NUCLEOTIDE SEQUENCE</scope>
    <source>
        <strain evidence="2">GVMAG-S-1039698-54</strain>
    </source>
</reference>
<feature type="transmembrane region" description="Helical" evidence="1">
    <location>
        <begin position="42"/>
        <end position="59"/>
    </location>
</feature>
<evidence type="ECO:0000313" key="2">
    <source>
        <dbReference type="EMBL" id="QHS80383.1"/>
    </source>
</evidence>
<organism evidence="2">
    <name type="scientific">viral metagenome</name>
    <dbReference type="NCBI Taxonomy" id="1070528"/>
    <lineage>
        <taxon>unclassified sequences</taxon>
        <taxon>metagenomes</taxon>
        <taxon>organismal metagenomes</taxon>
    </lineage>
</organism>